<reference evidence="3 4" key="1">
    <citation type="submission" date="2019-08" db="EMBL/GenBank/DDBJ databases">
        <title>Genomes of Antarctic Bizionia species.</title>
        <authorList>
            <person name="Bowman J.P."/>
        </authorList>
    </citation>
    <scope>NUCLEOTIDE SEQUENCE [LARGE SCALE GENOMIC DNA]</scope>
    <source>
        <strain evidence="3 4">APA-1</strain>
    </source>
</reference>
<name>A0A5D0QXM6_9FLAO</name>
<evidence type="ECO:0008006" key="5">
    <source>
        <dbReference type="Google" id="ProtNLM"/>
    </source>
</evidence>
<keyword evidence="2" id="KW-0732">Signal</keyword>
<proteinExistence type="predicted"/>
<dbReference type="PANTHER" id="PTHR43547">
    <property type="entry name" value="TWO-COMPONENT HISTIDINE KINASE"/>
    <property type="match status" value="1"/>
</dbReference>
<dbReference type="SUPFAM" id="SSF63829">
    <property type="entry name" value="Calcium-dependent phosphotriesterase"/>
    <property type="match status" value="2"/>
</dbReference>
<feature type="chain" id="PRO_5023027629" description="Histidine kinase" evidence="2">
    <location>
        <begin position="23"/>
        <end position="370"/>
    </location>
</feature>
<dbReference type="Gene3D" id="2.130.10.10">
    <property type="entry name" value="YVTN repeat-like/Quinoprotein amine dehydrogenase"/>
    <property type="match status" value="4"/>
</dbReference>
<dbReference type="PROSITE" id="PS51257">
    <property type="entry name" value="PROKAR_LIPOPROTEIN"/>
    <property type="match status" value="1"/>
</dbReference>
<dbReference type="Pfam" id="PF07494">
    <property type="entry name" value="Reg_prop"/>
    <property type="match status" value="7"/>
</dbReference>
<dbReference type="RefSeq" id="WP_066253983.1">
    <property type="nucleotide sequence ID" value="NZ_VSKL01000002.1"/>
</dbReference>
<dbReference type="Proteomes" id="UP000324358">
    <property type="component" value="Unassembled WGS sequence"/>
</dbReference>
<dbReference type="EMBL" id="VSKL01000002">
    <property type="protein sequence ID" value="TYB73421.1"/>
    <property type="molecule type" value="Genomic_DNA"/>
</dbReference>
<dbReference type="GO" id="GO:0000155">
    <property type="term" value="F:phosphorelay sensor kinase activity"/>
    <property type="evidence" value="ECO:0007669"/>
    <property type="project" value="TreeGrafter"/>
</dbReference>
<gene>
    <name evidence="3" type="ORF">ES675_07115</name>
</gene>
<evidence type="ECO:0000256" key="1">
    <source>
        <dbReference type="ARBA" id="ARBA00022553"/>
    </source>
</evidence>
<dbReference type="InterPro" id="IPR011110">
    <property type="entry name" value="Reg_prop"/>
</dbReference>
<protein>
    <recommendedName>
        <fullName evidence="5">Histidine kinase</fullName>
    </recommendedName>
</protein>
<evidence type="ECO:0000256" key="2">
    <source>
        <dbReference type="SAM" id="SignalP"/>
    </source>
</evidence>
<dbReference type="OrthoDB" id="799853at2"/>
<accession>A0A5D0QXM6</accession>
<organism evidence="3 4">
    <name type="scientific">Bizionia algoritergicola</name>
    <dbReference type="NCBI Taxonomy" id="291187"/>
    <lineage>
        <taxon>Bacteria</taxon>
        <taxon>Pseudomonadati</taxon>
        <taxon>Bacteroidota</taxon>
        <taxon>Flavobacteriia</taxon>
        <taxon>Flavobacteriales</taxon>
        <taxon>Flavobacteriaceae</taxon>
        <taxon>Bizionia</taxon>
    </lineage>
</organism>
<dbReference type="PANTHER" id="PTHR43547:SF2">
    <property type="entry name" value="HYBRID SIGNAL TRANSDUCTION HISTIDINE KINASE C"/>
    <property type="match status" value="1"/>
</dbReference>
<evidence type="ECO:0000313" key="3">
    <source>
        <dbReference type="EMBL" id="TYB73421.1"/>
    </source>
</evidence>
<feature type="signal peptide" evidence="2">
    <location>
        <begin position="1"/>
        <end position="22"/>
    </location>
</feature>
<sequence>MKKLYQLSKICLIVFSSFLLTACNGQTKTPVKPNAQEDSISKTINTSKVGEPINSPNYGAPFLNEPPATRISDFVRNIFQDSKGNLWFGTNGDGVIRFSGKSLDYFSENEGFNGLAIRGIIEDKEGNVWFGTERGLTKYNGETFTNFNEKDGLLNSNLWSLIIDSKGLMWIGTLGGAYTFNGEKFTPFVIPESEPDVLRGVTSSKIVHCIMEDSKGSMWFGTPEGAYMYNGKILTHISEKDGLPNNSINRILEDKNHNFWFATHHKGISRYDGKTFTNFTTNGVISGDEVWNIYEDSNGNIWFPAENYGVYRYDGNTFKNYSKKDGLLTNAIQCMYEDKEGRFWFGGWMGLFRFDDNYFSVVTKEGPWEK</sequence>
<evidence type="ECO:0000313" key="4">
    <source>
        <dbReference type="Proteomes" id="UP000324358"/>
    </source>
</evidence>
<keyword evidence="4" id="KW-1185">Reference proteome</keyword>
<comment type="caution">
    <text evidence="3">The sequence shown here is derived from an EMBL/GenBank/DDBJ whole genome shotgun (WGS) entry which is preliminary data.</text>
</comment>
<keyword evidence="1" id="KW-0597">Phosphoprotein</keyword>
<dbReference type="AlphaFoldDB" id="A0A5D0QXM6"/>
<dbReference type="InterPro" id="IPR015943">
    <property type="entry name" value="WD40/YVTN_repeat-like_dom_sf"/>
</dbReference>